<keyword evidence="1" id="KW-1185">Reference proteome</keyword>
<evidence type="ECO:0000313" key="2">
    <source>
        <dbReference type="RefSeq" id="XP_035550379.1"/>
    </source>
</evidence>
<protein>
    <submittedName>
        <fullName evidence="2 3">NEDD8 ultimate buster 1-like</fullName>
    </submittedName>
</protein>
<dbReference type="Proteomes" id="UP000235220">
    <property type="component" value="Chromosome 10"/>
</dbReference>
<dbReference type="PANTHER" id="PTHR12948">
    <property type="entry name" value="NEDD8 ULTIMATE BUSTER-1 BS4 PROTEIN"/>
    <property type="match status" value="1"/>
</dbReference>
<dbReference type="RefSeq" id="XP_035550379.1">
    <property type="nucleotide sequence ID" value="XM_035694486.1"/>
</dbReference>
<dbReference type="InterPro" id="IPR039749">
    <property type="entry name" value="NUB1"/>
</dbReference>
<evidence type="ECO:0000313" key="3">
    <source>
        <dbReference type="RefSeq" id="XP_035550380.1"/>
    </source>
</evidence>
<name>A0A6P9ERW1_JUGRE</name>
<evidence type="ECO:0000313" key="1">
    <source>
        <dbReference type="Proteomes" id="UP000235220"/>
    </source>
</evidence>
<proteinExistence type="predicted"/>
<dbReference type="GeneID" id="109020480"/>
<dbReference type="OrthoDB" id="1721707at2759"/>
<dbReference type="PANTHER" id="PTHR12948:SF3">
    <property type="entry name" value="NEDD8 ULTIMATE BUSTER 1"/>
    <property type="match status" value="1"/>
</dbReference>
<dbReference type="KEGG" id="jre:109020480"/>
<dbReference type="AlphaFoldDB" id="A0A6P9ERW1"/>
<gene>
    <name evidence="2 3" type="primary">LOC109020480</name>
</gene>
<dbReference type="RefSeq" id="XP_035550380.1">
    <property type="nucleotide sequence ID" value="XM_035694487.1"/>
</dbReference>
<organism evidence="1 2">
    <name type="scientific">Juglans regia</name>
    <name type="common">English walnut</name>
    <dbReference type="NCBI Taxonomy" id="51240"/>
    <lineage>
        <taxon>Eukaryota</taxon>
        <taxon>Viridiplantae</taxon>
        <taxon>Streptophyta</taxon>
        <taxon>Embryophyta</taxon>
        <taxon>Tracheophyta</taxon>
        <taxon>Spermatophyta</taxon>
        <taxon>Magnoliopsida</taxon>
        <taxon>eudicotyledons</taxon>
        <taxon>Gunneridae</taxon>
        <taxon>Pentapetalae</taxon>
        <taxon>rosids</taxon>
        <taxon>fabids</taxon>
        <taxon>Fagales</taxon>
        <taxon>Juglandaceae</taxon>
        <taxon>Juglans</taxon>
    </lineage>
</organism>
<accession>A0A6P9ERW1</accession>
<reference evidence="2 3" key="1">
    <citation type="submission" date="2025-04" db="UniProtKB">
        <authorList>
            <consortium name="RefSeq"/>
        </authorList>
    </citation>
    <scope>IDENTIFICATION</scope>
    <source>
        <tissue evidence="2 3">Leaves</tissue>
    </source>
</reference>
<sequence>MMGLMLQANGKQLIRSENYKDGLEVLTMGEEALSLCNPKVIELIDNVPILQMDMVWCYFMLRDIRWLSVAGALLEKAREGMNMLMGKTTHVLDSSKQVAIQSLQCQFSNVYFPLMAFSSLDKKHKKFSPFLFGITTDS</sequence>